<feature type="region of interest" description="Disordered" evidence="1">
    <location>
        <begin position="219"/>
        <end position="238"/>
    </location>
</feature>
<evidence type="ECO:0000256" key="1">
    <source>
        <dbReference type="SAM" id="MobiDB-lite"/>
    </source>
</evidence>
<dbReference type="EMBL" id="JACSPR010000004">
    <property type="protein sequence ID" value="MBD8030148.1"/>
    <property type="molecule type" value="Genomic_DNA"/>
</dbReference>
<protein>
    <recommendedName>
        <fullName evidence="5">Secreted protein</fullName>
    </recommendedName>
</protein>
<gene>
    <name evidence="3" type="ORF">H9627_07410</name>
</gene>
<evidence type="ECO:0008006" key="5">
    <source>
        <dbReference type="Google" id="ProtNLM"/>
    </source>
</evidence>
<evidence type="ECO:0000256" key="2">
    <source>
        <dbReference type="SAM" id="SignalP"/>
    </source>
</evidence>
<evidence type="ECO:0000313" key="3">
    <source>
        <dbReference type="EMBL" id="MBD8030148.1"/>
    </source>
</evidence>
<feature type="signal peptide" evidence="2">
    <location>
        <begin position="1"/>
        <end position="27"/>
    </location>
</feature>
<dbReference type="RefSeq" id="WP_191733369.1">
    <property type="nucleotide sequence ID" value="NZ_JACSPR010000004.1"/>
</dbReference>
<reference evidence="3 4" key="1">
    <citation type="submission" date="2020-08" db="EMBL/GenBank/DDBJ databases">
        <title>A Genomic Blueprint of the Chicken Gut Microbiome.</title>
        <authorList>
            <person name="Gilroy R."/>
            <person name="Ravi A."/>
            <person name="Getino M."/>
            <person name="Pursley I."/>
            <person name="Horton D.L."/>
            <person name="Alikhan N.-F."/>
            <person name="Baker D."/>
            <person name="Gharbi K."/>
            <person name="Hall N."/>
            <person name="Watson M."/>
            <person name="Adriaenssens E.M."/>
            <person name="Foster-Nyarko E."/>
            <person name="Jarju S."/>
            <person name="Secka A."/>
            <person name="Antonio M."/>
            <person name="Oren A."/>
            <person name="Chaudhuri R."/>
            <person name="La Ragione R.M."/>
            <person name="Hildebrand F."/>
            <person name="Pallen M.J."/>
        </authorList>
    </citation>
    <scope>NUCLEOTIDE SEQUENCE [LARGE SCALE GENOMIC DNA]</scope>
    <source>
        <strain evidence="3 4">Sa1YVA5</strain>
    </source>
</reference>
<evidence type="ECO:0000313" key="4">
    <source>
        <dbReference type="Proteomes" id="UP000650224"/>
    </source>
</evidence>
<keyword evidence="2" id="KW-0732">Signal</keyword>
<dbReference type="AlphaFoldDB" id="A0A8I0HHK4"/>
<accession>A0A8I0HHK4</accession>
<dbReference type="Proteomes" id="UP000650224">
    <property type="component" value="Unassembled WGS sequence"/>
</dbReference>
<feature type="chain" id="PRO_5034332706" description="Secreted protein" evidence="2">
    <location>
        <begin position="28"/>
        <end position="238"/>
    </location>
</feature>
<organism evidence="3 4">
    <name type="scientific">Corynebacterium gallinarum</name>
    <dbReference type="NCBI Taxonomy" id="2762214"/>
    <lineage>
        <taxon>Bacteria</taxon>
        <taxon>Bacillati</taxon>
        <taxon>Actinomycetota</taxon>
        <taxon>Actinomycetes</taxon>
        <taxon>Mycobacteriales</taxon>
        <taxon>Corynebacteriaceae</taxon>
        <taxon>Corynebacterium</taxon>
    </lineage>
</organism>
<name>A0A8I0HHK4_9CORY</name>
<keyword evidence="4" id="KW-1185">Reference proteome</keyword>
<sequence>MHRRATTLIVAGATAMMGLTTLPTAQAATTTIDNGTCTFNYSAADLENIRADLVTTHPHAMAVYSWGEDDIATVEEIRAELPTQLVPAQAWAYAYHDYRMRFGAETDVLRIITSGQGSDTLAPTQEALYQELQDSRDPVGDFIDSILYPDRGSYGLLSPEEQDDLREQAESTLEHEALFASYYKYEAFRWALHKSCFQERPGEVEYLPGGLTFREVFDASPAKPDTPPVAGGSSVGSS</sequence>
<proteinExistence type="predicted"/>
<comment type="caution">
    <text evidence="3">The sequence shown here is derived from an EMBL/GenBank/DDBJ whole genome shotgun (WGS) entry which is preliminary data.</text>
</comment>